<accession>A0A165A2Z4</accession>
<dbReference type="CDD" id="cd04481">
    <property type="entry name" value="RPA1_DBD_B_like"/>
    <property type="match status" value="1"/>
</dbReference>
<organism evidence="3 4">
    <name type="scientific">Daucus carota subsp. sativus</name>
    <name type="common">Carrot</name>
    <dbReference type="NCBI Taxonomy" id="79200"/>
    <lineage>
        <taxon>Eukaryota</taxon>
        <taxon>Viridiplantae</taxon>
        <taxon>Streptophyta</taxon>
        <taxon>Embryophyta</taxon>
        <taxon>Tracheophyta</taxon>
        <taxon>Spermatophyta</taxon>
        <taxon>Magnoliopsida</taxon>
        <taxon>eudicotyledons</taxon>
        <taxon>Gunneridae</taxon>
        <taxon>Pentapetalae</taxon>
        <taxon>asterids</taxon>
        <taxon>campanulids</taxon>
        <taxon>Apiales</taxon>
        <taxon>Apiaceae</taxon>
        <taxon>Apioideae</taxon>
        <taxon>Scandiceae</taxon>
        <taxon>Daucinae</taxon>
        <taxon>Daucus</taxon>
        <taxon>Daucus sect. Daucus</taxon>
    </lineage>
</organism>
<gene>
    <name evidence="3" type="ORF">DCAR_0414887</name>
</gene>
<reference evidence="3" key="1">
    <citation type="journal article" date="2016" name="Nat. Genet.">
        <title>A high-quality carrot genome assembly provides new insights into carotenoid accumulation and asterid genome evolution.</title>
        <authorList>
            <person name="Iorizzo M."/>
            <person name="Ellison S."/>
            <person name="Senalik D."/>
            <person name="Zeng P."/>
            <person name="Satapoomin P."/>
            <person name="Huang J."/>
            <person name="Bowman M."/>
            <person name="Iovene M."/>
            <person name="Sanseverino W."/>
            <person name="Cavagnaro P."/>
            <person name="Yildiz M."/>
            <person name="Macko-Podgorni A."/>
            <person name="Moranska E."/>
            <person name="Grzebelus E."/>
            <person name="Grzebelus D."/>
            <person name="Ashrafi H."/>
            <person name="Zheng Z."/>
            <person name="Cheng S."/>
            <person name="Spooner D."/>
            <person name="Van Deynze A."/>
            <person name="Simon P."/>
        </authorList>
    </citation>
    <scope>NUCLEOTIDE SEQUENCE</scope>
    <source>
        <tissue evidence="3">Leaf</tissue>
    </source>
</reference>
<dbReference type="InterPro" id="IPR012340">
    <property type="entry name" value="NA-bd_OB-fold"/>
</dbReference>
<protein>
    <submittedName>
        <fullName evidence="3">Uncharacterized protein</fullName>
    </submittedName>
</protein>
<dbReference type="Pfam" id="PF16900">
    <property type="entry name" value="REPA_OB_2"/>
    <property type="match status" value="1"/>
</dbReference>
<dbReference type="AlphaFoldDB" id="A0A165A2Z4"/>
<evidence type="ECO:0000259" key="1">
    <source>
        <dbReference type="Pfam" id="PF02721"/>
    </source>
</evidence>
<dbReference type="EMBL" id="CP093346">
    <property type="protein sequence ID" value="WOG95562.1"/>
    <property type="molecule type" value="Genomic_DNA"/>
</dbReference>
<dbReference type="Pfam" id="PF02721">
    <property type="entry name" value="DUF223"/>
    <property type="match status" value="1"/>
</dbReference>
<dbReference type="InterPro" id="IPR031657">
    <property type="entry name" value="REPA_OB_2"/>
</dbReference>
<evidence type="ECO:0000313" key="4">
    <source>
        <dbReference type="Proteomes" id="UP000077755"/>
    </source>
</evidence>
<dbReference type="PANTHER" id="PTHR47165">
    <property type="entry name" value="OS03G0429900 PROTEIN"/>
    <property type="match status" value="1"/>
</dbReference>
<feature type="domain" description="Replication protein A OB" evidence="2">
    <location>
        <begin position="150"/>
        <end position="236"/>
    </location>
</feature>
<dbReference type="Gene3D" id="2.40.50.140">
    <property type="entry name" value="Nucleic acid-binding proteins"/>
    <property type="match status" value="2"/>
</dbReference>
<feature type="domain" description="Replication protein A 70 kDa DNA-binding subunit B/D first OB fold" evidence="1">
    <location>
        <begin position="32"/>
        <end position="137"/>
    </location>
</feature>
<name>A0A165A2Z4_DAUCS</name>
<evidence type="ECO:0000313" key="3">
    <source>
        <dbReference type="EMBL" id="WOG95562.1"/>
    </source>
</evidence>
<dbReference type="SUPFAM" id="SSF50249">
    <property type="entry name" value="Nucleic acid-binding proteins"/>
    <property type="match status" value="3"/>
</dbReference>
<dbReference type="PANTHER" id="PTHR47165:SF4">
    <property type="entry name" value="OS03G0429900 PROTEIN"/>
    <property type="match status" value="1"/>
</dbReference>
<dbReference type="InterPro" id="IPR003871">
    <property type="entry name" value="RFA1B/D_OB_1st"/>
</dbReference>
<dbReference type="Proteomes" id="UP000077755">
    <property type="component" value="Chromosome 4"/>
</dbReference>
<keyword evidence="4" id="KW-1185">Reference proteome</keyword>
<dbReference type="CDD" id="cd04480">
    <property type="entry name" value="RPA1_DBD_A_like"/>
    <property type="match status" value="1"/>
</dbReference>
<proteinExistence type="predicted"/>
<sequence>MKTRPRKTIEPVTFSPTEKSISPPEKKIKVEKYSTIEKLKNGVDGYKIKVRVIRLWRGSTKDGEEFKNFNTVLINQKGQRIHAFVPTKCAEEFQYQLHLGRVFSINHFDVQLYKQSDNYRMLRNPTQLVFSNDTKIQELVDDGVTIPLDDVVGIIKDYGNIRDLRNKHGKDQKQAKFIITDGNLNINVTFWDKFGENFDKQMKTPLDQPVIIIISGCKVGKWNGQIDISNNNATRIYLNYKHHSVTKLRKFCDKETKIENPCLVCENCNRFVPYPQKKFRIHVVAEDKSGQMQVVLGDREVRTIIGRRPSVLADEIFSVQGIPKCLLAIVDKEYSLVIQIKEINIVKSFKFYWATNICTGFVSLPVIPTDGASSSQAQTSQATASTDNAQEISYVNLSSSLQH</sequence>
<dbReference type="Gramene" id="KZM96827">
    <property type="protein sequence ID" value="KZM96827"/>
    <property type="gene ID" value="DCAR_015811"/>
</dbReference>
<reference evidence="3" key="2">
    <citation type="submission" date="2022-03" db="EMBL/GenBank/DDBJ databases">
        <title>Draft title - Genomic analysis of global carrot germplasm unveils the trajectory of domestication and the origin of high carotenoid orange carrot.</title>
        <authorList>
            <person name="Iorizzo M."/>
            <person name="Ellison S."/>
            <person name="Senalik D."/>
            <person name="Macko-Podgorni A."/>
            <person name="Grzebelus D."/>
            <person name="Bostan H."/>
            <person name="Rolling W."/>
            <person name="Curaba J."/>
            <person name="Simon P."/>
        </authorList>
    </citation>
    <scope>NUCLEOTIDE SEQUENCE</scope>
    <source>
        <tissue evidence="3">Leaf</tissue>
    </source>
</reference>
<evidence type="ECO:0000259" key="2">
    <source>
        <dbReference type="Pfam" id="PF16900"/>
    </source>
</evidence>
<dbReference type="OMA" id="CKRTHMA"/>